<evidence type="ECO:0000256" key="1">
    <source>
        <dbReference type="SAM" id="Phobius"/>
    </source>
</evidence>
<keyword evidence="1" id="KW-1133">Transmembrane helix</keyword>
<feature type="transmembrane region" description="Helical" evidence="1">
    <location>
        <begin position="94"/>
        <end position="119"/>
    </location>
</feature>
<name>A0A1I7XY03_9BILA</name>
<feature type="transmembrane region" description="Helical" evidence="1">
    <location>
        <begin position="65"/>
        <end position="85"/>
    </location>
</feature>
<dbReference type="Proteomes" id="UP000095287">
    <property type="component" value="Unplaced"/>
</dbReference>
<evidence type="ECO:0000313" key="3">
    <source>
        <dbReference type="WBParaSite" id="L893_g10454.t1"/>
    </source>
</evidence>
<dbReference type="AlphaFoldDB" id="A0A1I7XY03"/>
<organism evidence="2 3">
    <name type="scientific">Steinernema glaseri</name>
    <dbReference type="NCBI Taxonomy" id="37863"/>
    <lineage>
        <taxon>Eukaryota</taxon>
        <taxon>Metazoa</taxon>
        <taxon>Ecdysozoa</taxon>
        <taxon>Nematoda</taxon>
        <taxon>Chromadorea</taxon>
        <taxon>Rhabditida</taxon>
        <taxon>Tylenchina</taxon>
        <taxon>Panagrolaimomorpha</taxon>
        <taxon>Strongyloidoidea</taxon>
        <taxon>Steinernematidae</taxon>
        <taxon>Steinernema</taxon>
    </lineage>
</organism>
<proteinExistence type="predicted"/>
<evidence type="ECO:0000313" key="2">
    <source>
        <dbReference type="Proteomes" id="UP000095287"/>
    </source>
</evidence>
<protein>
    <submittedName>
        <fullName evidence="3">Uncharacterized protein</fullName>
    </submittedName>
</protein>
<keyword evidence="1" id="KW-0472">Membrane</keyword>
<sequence>MLNVLQGEKIAKKKFAPMMKINSLYCCKLMYITTAACIVTYVQLLLLTAHLAYVAARYVVEGHSLVLLTHLITCATQALFLAILYRGIKRANFLLLRIALLGLIIKVILAAAYLSVLIGAQVTPIERMEHLSEFPELRILVASTYLIFVVLSLVTVHRCYRYYMAIRAVIKRKTEGSRRLYDCCTDYTHYANHHATFATAPSPNEAKCKFDKKVLGTTCERM</sequence>
<feature type="transmembrane region" description="Helical" evidence="1">
    <location>
        <begin position="139"/>
        <end position="163"/>
    </location>
</feature>
<keyword evidence="2" id="KW-1185">Reference proteome</keyword>
<reference evidence="3" key="1">
    <citation type="submission" date="2016-11" db="UniProtKB">
        <authorList>
            <consortium name="WormBaseParasite"/>
        </authorList>
    </citation>
    <scope>IDENTIFICATION</scope>
</reference>
<dbReference type="WBParaSite" id="L893_g10454.t1">
    <property type="protein sequence ID" value="L893_g10454.t1"/>
    <property type="gene ID" value="L893_g10454"/>
</dbReference>
<feature type="transmembrane region" description="Helical" evidence="1">
    <location>
        <begin position="29"/>
        <end position="53"/>
    </location>
</feature>
<keyword evidence="1" id="KW-0812">Transmembrane</keyword>
<accession>A0A1I7XY03</accession>